<dbReference type="RefSeq" id="WP_090726621.1">
    <property type="nucleotide sequence ID" value="NZ_FOOU01000004.1"/>
</dbReference>
<keyword evidence="1" id="KW-1133">Transmembrane helix</keyword>
<feature type="transmembrane region" description="Helical" evidence="1">
    <location>
        <begin position="6"/>
        <end position="27"/>
    </location>
</feature>
<keyword evidence="3" id="KW-1185">Reference proteome</keyword>
<dbReference type="AlphaFoldDB" id="A0A1I2Q6L8"/>
<evidence type="ECO:0000313" key="2">
    <source>
        <dbReference type="EMBL" id="SFG23580.1"/>
    </source>
</evidence>
<accession>A0A1I2Q6L8</accession>
<organism evidence="2 3">
    <name type="scientific">Neptunomonas qingdaonensis</name>
    <dbReference type="NCBI Taxonomy" id="1045558"/>
    <lineage>
        <taxon>Bacteria</taxon>
        <taxon>Pseudomonadati</taxon>
        <taxon>Pseudomonadota</taxon>
        <taxon>Gammaproteobacteria</taxon>
        <taxon>Oceanospirillales</taxon>
        <taxon>Oceanospirillaceae</taxon>
        <taxon>Neptunomonas</taxon>
    </lineage>
</organism>
<dbReference type="Proteomes" id="UP000198623">
    <property type="component" value="Unassembled WGS sequence"/>
</dbReference>
<protein>
    <submittedName>
        <fullName evidence="2">Uncharacterized protein</fullName>
    </submittedName>
</protein>
<sequence length="192" mass="20812">MPVNEIAILTAAFSGFCMVIGGMLLIWKGAITLAGTDSTKALSIEWKQDLKLSTQAPGIAFFLVGLIFTSVAIYFSKPEQTDPIYISGKIENISEQVTVTAMPLNWVVKSGTNGKIEGKFSPDIEILALRFTAPGYNEEVHPHKFSDSSHKITLTKPIQLIKAIDEIKPSNANIIPIPKNLPPLTSVPSFGT</sequence>
<reference evidence="3" key="1">
    <citation type="submission" date="2016-10" db="EMBL/GenBank/DDBJ databases">
        <authorList>
            <person name="Varghese N."/>
            <person name="Submissions S."/>
        </authorList>
    </citation>
    <scope>NUCLEOTIDE SEQUENCE [LARGE SCALE GENOMIC DNA]</scope>
    <source>
        <strain evidence="3">CGMCC 1.10971</strain>
    </source>
</reference>
<keyword evidence="1" id="KW-0812">Transmembrane</keyword>
<dbReference type="EMBL" id="FOOU01000004">
    <property type="protein sequence ID" value="SFG23580.1"/>
    <property type="molecule type" value="Genomic_DNA"/>
</dbReference>
<feature type="transmembrane region" description="Helical" evidence="1">
    <location>
        <begin position="56"/>
        <end position="75"/>
    </location>
</feature>
<proteinExistence type="predicted"/>
<name>A0A1I2Q6L8_9GAMM</name>
<evidence type="ECO:0000256" key="1">
    <source>
        <dbReference type="SAM" id="Phobius"/>
    </source>
</evidence>
<dbReference type="OrthoDB" id="7060832at2"/>
<gene>
    <name evidence="2" type="ORF">SAMN05216175_104243</name>
</gene>
<evidence type="ECO:0000313" key="3">
    <source>
        <dbReference type="Proteomes" id="UP000198623"/>
    </source>
</evidence>
<keyword evidence="1" id="KW-0472">Membrane</keyword>